<dbReference type="GO" id="GO:0003700">
    <property type="term" value="F:DNA-binding transcription factor activity"/>
    <property type="evidence" value="ECO:0007669"/>
    <property type="project" value="InterPro"/>
</dbReference>
<evidence type="ECO:0000313" key="6">
    <source>
        <dbReference type="Proteomes" id="UP000183529"/>
    </source>
</evidence>
<dbReference type="SUPFAM" id="SSF46689">
    <property type="entry name" value="Homeodomain-like"/>
    <property type="match status" value="1"/>
</dbReference>
<dbReference type="InterPro" id="IPR018060">
    <property type="entry name" value="HTH_AraC"/>
</dbReference>
<keyword evidence="3" id="KW-0804">Transcription</keyword>
<reference evidence="5 6" key="1">
    <citation type="submission" date="2016-10" db="EMBL/GenBank/DDBJ databases">
        <authorList>
            <person name="Varghese N."/>
            <person name="Submissions S."/>
        </authorList>
    </citation>
    <scope>NUCLEOTIDE SEQUENCE [LARGE SCALE GENOMIC DNA]</scope>
    <source>
        <strain evidence="5 6">LMG 22274</strain>
    </source>
</reference>
<feature type="domain" description="HTH araC/xylS-type" evidence="4">
    <location>
        <begin position="212"/>
        <end position="311"/>
    </location>
</feature>
<dbReference type="GO" id="GO:0043565">
    <property type="term" value="F:sequence-specific DNA binding"/>
    <property type="evidence" value="ECO:0007669"/>
    <property type="project" value="InterPro"/>
</dbReference>
<dbReference type="Proteomes" id="UP000183529">
    <property type="component" value="Unassembled WGS sequence"/>
</dbReference>
<evidence type="ECO:0000256" key="3">
    <source>
        <dbReference type="ARBA" id="ARBA00023163"/>
    </source>
</evidence>
<dbReference type="RefSeq" id="WP_080180195.1">
    <property type="nucleotide sequence ID" value="NZ_CADFGN010000007.1"/>
</dbReference>
<dbReference type="InterPro" id="IPR035418">
    <property type="entry name" value="AraC-bd_2"/>
</dbReference>
<dbReference type="AlphaFoldDB" id="A0AAQ1JT07"/>
<protein>
    <submittedName>
        <fullName evidence="5">AraC-type DNA-binding protein</fullName>
    </submittedName>
</protein>
<dbReference type="PROSITE" id="PS01124">
    <property type="entry name" value="HTH_ARAC_FAMILY_2"/>
    <property type="match status" value="1"/>
</dbReference>
<dbReference type="Gene3D" id="1.10.10.60">
    <property type="entry name" value="Homeodomain-like"/>
    <property type="match status" value="1"/>
</dbReference>
<dbReference type="PRINTS" id="PR00032">
    <property type="entry name" value="HTHARAC"/>
</dbReference>
<dbReference type="PANTHER" id="PTHR46796">
    <property type="entry name" value="HTH-TYPE TRANSCRIPTIONAL ACTIVATOR RHAS-RELATED"/>
    <property type="match status" value="1"/>
</dbReference>
<keyword evidence="1" id="KW-0805">Transcription regulation</keyword>
<dbReference type="InterPro" id="IPR009057">
    <property type="entry name" value="Homeodomain-like_sf"/>
</dbReference>
<gene>
    <name evidence="5" type="ORF">SAMN05216550_10416</name>
</gene>
<dbReference type="PROSITE" id="PS00041">
    <property type="entry name" value="HTH_ARAC_FAMILY_1"/>
    <property type="match status" value="1"/>
</dbReference>
<sequence length="312" mass="34977">MEFHYSTDGIVARQRPEFWNDAVAAQFMPADGEFSLVDEFAGSLHGHTLGNVSIGRFSALHHSFERTDKRIRRDSIDDFVLLFCESGTTLSTQQDRQVALQSGDITLNDSARPFIHDLDTDSLLLLRMPRTMLLSRFSRAESFINVKISSDQPMAGLLAHMMQEALRLDLNAPSAAKARYASALVDTLTAAMEIQSQTETSASATRHDQLYKQAMDYIEAHLDDYELSIDALANALHVSERTLSRIFAVRGTTAMQQLWRRRLEASHAALSEGTVRQVTQAAYQSGFADLSHFCRLFKKVYGVSPSTLLKRR</sequence>
<organism evidence="5 6">
    <name type="scientific">Paraburkholderia tropica</name>
    <dbReference type="NCBI Taxonomy" id="92647"/>
    <lineage>
        <taxon>Bacteria</taxon>
        <taxon>Pseudomonadati</taxon>
        <taxon>Pseudomonadota</taxon>
        <taxon>Betaproteobacteria</taxon>
        <taxon>Burkholderiales</taxon>
        <taxon>Burkholderiaceae</taxon>
        <taxon>Paraburkholderia</taxon>
    </lineage>
</organism>
<evidence type="ECO:0000313" key="5">
    <source>
        <dbReference type="EMBL" id="SEJ32571.1"/>
    </source>
</evidence>
<dbReference type="InterPro" id="IPR050204">
    <property type="entry name" value="AraC_XylS_family_regulators"/>
</dbReference>
<dbReference type="InterPro" id="IPR020449">
    <property type="entry name" value="Tscrpt_reg_AraC-type_HTH"/>
</dbReference>
<comment type="caution">
    <text evidence="5">The sequence shown here is derived from an EMBL/GenBank/DDBJ whole genome shotgun (WGS) entry which is preliminary data.</text>
</comment>
<name>A0AAQ1JT07_9BURK</name>
<dbReference type="InterPro" id="IPR018062">
    <property type="entry name" value="HTH_AraC-typ_CS"/>
</dbReference>
<proteinExistence type="predicted"/>
<dbReference type="Pfam" id="PF14525">
    <property type="entry name" value="AraC_binding_2"/>
    <property type="match status" value="1"/>
</dbReference>
<evidence type="ECO:0000256" key="2">
    <source>
        <dbReference type="ARBA" id="ARBA00023125"/>
    </source>
</evidence>
<dbReference type="PANTHER" id="PTHR46796:SF6">
    <property type="entry name" value="ARAC SUBFAMILY"/>
    <property type="match status" value="1"/>
</dbReference>
<keyword evidence="2 5" id="KW-0238">DNA-binding</keyword>
<dbReference type="EMBL" id="FNZM01000004">
    <property type="protein sequence ID" value="SEJ32571.1"/>
    <property type="molecule type" value="Genomic_DNA"/>
</dbReference>
<accession>A0AAQ1JT07</accession>
<dbReference type="SMART" id="SM00342">
    <property type="entry name" value="HTH_ARAC"/>
    <property type="match status" value="1"/>
</dbReference>
<dbReference type="Pfam" id="PF12833">
    <property type="entry name" value="HTH_18"/>
    <property type="match status" value="1"/>
</dbReference>
<evidence type="ECO:0000259" key="4">
    <source>
        <dbReference type="PROSITE" id="PS01124"/>
    </source>
</evidence>
<evidence type="ECO:0000256" key="1">
    <source>
        <dbReference type="ARBA" id="ARBA00023015"/>
    </source>
</evidence>